<dbReference type="SUPFAM" id="SSF55136">
    <property type="entry name" value="Probable bacterial effector-binding domain"/>
    <property type="match status" value="1"/>
</dbReference>
<dbReference type="InterPro" id="IPR011256">
    <property type="entry name" value="Reg_factor_effector_dom_sf"/>
</dbReference>
<dbReference type="SMART" id="SM00871">
    <property type="entry name" value="AraC_E_bind"/>
    <property type="match status" value="1"/>
</dbReference>
<dbReference type="Proteomes" id="UP001232343">
    <property type="component" value="Unassembled WGS sequence"/>
</dbReference>
<dbReference type="EMBL" id="JAUSUO010000009">
    <property type="protein sequence ID" value="MDQ0344434.1"/>
    <property type="molecule type" value="Genomic_DNA"/>
</dbReference>
<sequence>MEAVIVNESKTFTLFGFSKQHDQNRAYSETMFELLDKVWAEVRNNNLSHKGINHVVYDANDIVFAGIELNTPPLEDSPLEERIVHLDKYAYCKHIGPYSELDKAYRKIESIIQTSGELHKPPSMEIYGHWNEDESKLETEIFFNITNSN</sequence>
<evidence type="ECO:0000313" key="3">
    <source>
        <dbReference type="Proteomes" id="UP001232343"/>
    </source>
</evidence>
<gene>
    <name evidence="2" type="ORF">J2S14_003277</name>
</gene>
<dbReference type="Pfam" id="PF06445">
    <property type="entry name" value="GyrI-like"/>
    <property type="match status" value="1"/>
</dbReference>
<protein>
    <submittedName>
        <fullName evidence="2">Effector-binding domain-containing protein</fullName>
    </submittedName>
</protein>
<name>A0ABU0D7Q9_9BACI</name>
<dbReference type="InterPro" id="IPR010499">
    <property type="entry name" value="AraC_E-bd"/>
</dbReference>
<proteinExistence type="predicted"/>
<organism evidence="2 3">
    <name type="scientific">Lederbergia wuyishanensis</name>
    <dbReference type="NCBI Taxonomy" id="1347903"/>
    <lineage>
        <taxon>Bacteria</taxon>
        <taxon>Bacillati</taxon>
        <taxon>Bacillota</taxon>
        <taxon>Bacilli</taxon>
        <taxon>Bacillales</taxon>
        <taxon>Bacillaceae</taxon>
        <taxon>Lederbergia</taxon>
    </lineage>
</organism>
<comment type="caution">
    <text evidence="2">The sequence shown here is derived from an EMBL/GenBank/DDBJ whole genome shotgun (WGS) entry which is preliminary data.</text>
</comment>
<feature type="domain" description="AraC effector-binding" evidence="1">
    <location>
        <begin position="1"/>
        <end position="146"/>
    </location>
</feature>
<accession>A0ABU0D7Q9</accession>
<reference evidence="2 3" key="1">
    <citation type="submission" date="2023-07" db="EMBL/GenBank/DDBJ databases">
        <title>Genomic Encyclopedia of Type Strains, Phase IV (KMG-IV): sequencing the most valuable type-strain genomes for metagenomic binning, comparative biology and taxonomic classification.</title>
        <authorList>
            <person name="Goeker M."/>
        </authorList>
    </citation>
    <scope>NUCLEOTIDE SEQUENCE [LARGE SCALE GENOMIC DNA]</scope>
    <source>
        <strain evidence="2 3">DSM 27848</strain>
    </source>
</reference>
<evidence type="ECO:0000259" key="1">
    <source>
        <dbReference type="SMART" id="SM00871"/>
    </source>
</evidence>
<dbReference type="InterPro" id="IPR029442">
    <property type="entry name" value="GyrI-like"/>
</dbReference>
<dbReference type="RefSeq" id="WP_244682695.1">
    <property type="nucleotide sequence ID" value="NZ_JALIRM010000012.1"/>
</dbReference>
<keyword evidence="3" id="KW-1185">Reference proteome</keyword>
<evidence type="ECO:0000313" key="2">
    <source>
        <dbReference type="EMBL" id="MDQ0344434.1"/>
    </source>
</evidence>
<dbReference type="Gene3D" id="3.20.80.10">
    <property type="entry name" value="Regulatory factor, effector binding domain"/>
    <property type="match status" value="1"/>
</dbReference>